<dbReference type="EMBL" id="AEON01000001">
    <property type="protein sequence ID" value="EFT83679.1"/>
    <property type="molecule type" value="Genomic_DNA"/>
</dbReference>
<dbReference type="Proteomes" id="UP000004946">
    <property type="component" value="Chromosome"/>
</dbReference>
<comment type="caution">
    <text evidence="2">The sequence shown here is derived from an EMBL/GenBank/DDBJ whole genome shotgun (WGS) entry which is preliminary data.</text>
</comment>
<name>E6K1J8_PARDN</name>
<sequence length="47" mass="5023">MEERASACATDIKKSTDSMNNSLKGTFGNAVQSAYSKNQQAPKKAIT</sequence>
<protein>
    <submittedName>
        <fullName evidence="2">Uncharacterized protein</fullName>
    </submittedName>
</protein>
<reference evidence="2 3" key="1">
    <citation type="submission" date="2010-12" db="EMBL/GenBank/DDBJ databases">
        <authorList>
            <person name="Muzny D."/>
            <person name="Qin X."/>
            <person name="Buhay C."/>
            <person name="Dugan-Rocha S."/>
            <person name="Ding Y."/>
            <person name="Chen G."/>
            <person name="Hawes A."/>
            <person name="Holder M."/>
            <person name="Jhangiani S."/>
            <person name="Johnson A."/>
            <person name="Khan Z."/>
            <person name="Li Z."/>
            <person name="Liu W."/>
            <person name="Liu X."/>
            <person name="Perez L."/>
            <person name="Shen H."/>
            <person name="Wang Q."/>
            <person name="Watt J."/>
            <person name="Xi L."/>
            <person name="Xin Y."/>
            <person name="Zhou J."/>
            <person name="Deng J."/>
            <person name="Jiang H."/>
            <person name="Liu Y."/>
            <person name="Qu J."/>
            <person name="Song X.-Z."/>
            <person name="Zhang L."/>
            <person name="Villasana D."/>
            <person name="Johnson A."/>
            <person name="Liu J."/>
            <person name="Liyanage D."/>
            <person name="Lorensuhewa L."/>
            <person name="Robinson T."/>
            <person name="Song A."/>
            <person name="Song B.-B."/>
            <person name="Dinh H."/>
            <person name="Thornton R."/>
            <person name="Coyle M."/>
            <person name="Francisco L."/>
            <person name="Jackson L."/>
            <person name="Javaid M."/>
            <person name="Korchina V."/>
            <person name="Kovar C."/>
            <person name="Mata R."/>
            <person name="Mathew T."/>
            <person name="Ngo R."/>
            <person name="Nguyen L."/>
            <person name="Nguyen N."/>
            <person name="Okwuonu G."/>
            <person name="Ongeri F."/>
            <person name="Pham C."/>
            <person name="Simmons D."/>
            <person name="Wilczek-Boney K."/>
            <person name="Hale W."/>
            <person name="Jakkamsetti A."/>
            <person name="Pham P."/>
            <person name="Ruth R."/>
            <person name="San Lucas F."/>
            <person name="Warren J."/>
            <person name="Zhang J."/>
            <person name="Zhao Z."/>
            <person name="Zhou C."/>
            <person name="Zhu D."/>
            <person name="Lee S."/>
            <person name="Bess C."/>
            <person name="Blankenburg K."/>
            <person name="Forbes L."/>
            <person name="Fu Q."/>
            <person name="Gubbala S."/>
            <person name="Hirani K."/>
            <person name="Jayaseelan J.C."/>
            <person name="Lara F."/>
            <person name="Munidasa M."/>
            <person name="Palculict T."/>
            <person name="Patil S."/>
            <person name="Pu L.-L."/>
            <person name="Saada N."/>
            <person name="Tang L."/>
            <person name="Weissenberger G."/>
            <person name="Zhu Y."/>
            <person name="Hemphill L."/>
            <person name="Shang Y."/>
            <person name="Youmans B."/>
            <person name="Ayvaz T."/>
            <person name="Ross M."/>
            <person name="Santibanez J."/>
            <person name="Aqrawi P."/>
            <person name="Gross S."/>
            <person name="Joshi V."/>
            <person name="Fowler G."/>
            <person name="Nazareth L."/>
            <person name="Reid J."/>
            <person name="Worley K."/>
            <person name="Petrosino J."/>
            <person name="Highlander S."/>
            <person name="Gibbs R."/>
        </authorList>
    </citation>
    <scope>NUCLEOTIDE SEQUENCE [LARGE SCALE GENOMIC DNA]</scope>
    <source>
        <strain evidence="2 3">DSM 10105</strain>
    </source>
</reference>
<feature type="compositionally biased region" description="Basic and acidic residues" evidence="1">
    <location>
        <begin position="1"/>
        <end position="16"/>
    </location>
</feature>
<feature type="region of interest" description="Disordered" evidence="1">
    <location>
        <begin position="1"/>
        <end position="21"/>
    </location>
</feature>
<evidence type="ECO:0000313" key="3">
    <source>
        <dbReference type="Proteomes" id="UP000004946"/>
    </source>
</evidence>
<keyword evidence="3" id="KW-1185">Reference proteome</keyword>
<evidence type="ECO:0000313" key="2">
    <source>
        <dbReference type="EMBL" id="EFT83679.1"/>
    </source>
</evidence>
<evidence type="ECO:0000256" key="1">
    <source>
        <dbReference type="SAM" id="MobiDB-lite"/>
    </source>
</evidence>
<dbReference type="KEGG" id="pdo:PSDT_0939"/>
<dbReference type="PATRIC" id="fig|864564.6.peg.1025"/>
<dbReference type="AlphaFoldDB" id="E6K1J8"/>
<accession>E6K1J8</accession>
<proteinExistence type="predicted"/>
<dbReference type="HOGENOM" id="CLU_3171186_0_0_11"/>
<gene>
    <name evidence="2" type="ORF">HMPREF0620_0684</name>
</gene>
<organism evidence="2 3">
    <name type="scientific">Parascardovia denticolens DSM 10105 = JCM 12538</name>
    <dbReference type="NCBI Taxonomy" id="864564"/>
    <lineage>
        <taxon>Bacteria</taxon>
        <taxon>Bacillati</taxon>
        <taxon>Actinomycetota</taxon>
        <taxon>Actinomycetes</taxon>
        <taxon>Bifidobacteriales</taxon>
        <taxon>Bifidobacteriaceae</taxon>
        <taxon>Parascardovia</taxon>
    </lineage>
</organism>